<evidence type="ECO:0000313" key="2">
    <source>
        <dbReference type="EMBL" id="ACN16932.1"/>
    </source>
</evidence>
<organism evidence="2 3">
    <name type="scientific">Desulforapulum autotrophicum (strain ATCC 43914 / DSM 3382 / VKM B-1955 / HRM2)</name>
    <name type="common">Desulfobacterium autotrophicum</name>
    <dbReference type="NCBI Taxonomy" id="177437"/>
    <lineage>
        <taxon>Bacteria</taxon>
        <taxon>Pseudomonadati</taxon>
        <taxon>Thermodesulfobacteriota</taxon>
        <taxon>Desulfobacteria</taxon>
        <taxon>Desulfobacterales</taxon>
        <taxon>Desulfobacteraceae</taxon>
        <taxon>Desulforapulum</taxon>
    </lineage>
</organism>
<dbReference type="GO" id="GO:0055085">
    <property type="term" value="P:transmembrane transport"/>
    <property type="evidence" value="ECO:0007669"/>
    <property type="project" value="InterPro"/>
</dbReference>
<dbReference type="Proteomes" id="UP000000442">
    <property type="component" value="Chromosome"/>
</dbReference>
<dbReference type="eggNOG" id="COG1638">
    <property type="taxonomic scope" value="Bacteria"/>
</dbReference>
<sequence length="352" mass="39061">MPIIQRVFSYISKFLILSIAVMLTLSLSTAVNKAHAKKVYKFTMQNMFSLNHPVTTAVKEMAKNLNKESNGRIKIQVLPSGALVKGPNVFETVGNGSIDMGTTCSCYHGGILPVAATSFALPGDPRGVDEITDFIYQPATIAFLRDAYASQNVFYGAPLVWDGYTIVSKEPIKTWEDLKKIKIRASGTIAKTLMEMGVPTVFIPFSEIYVALSRGTIDAEISGSHAESYLAKTYEVAKYQTVPNISGAQNCEVILNMERWQELPDDLKAIFEKALKTCSLKVAQIFNEDAVSVKAKMEAEGAQFIQLSDDAVTQWMHTAVNLWDNQLAKEDELSAKYIELVKQDLRNRGYKF</sequence>
<accession>C0QBD0</accession>
<evidence type="ECO:0000256" key="1">
    <source>
        <dbReference type="ARBA" id="ARBA00022729"/>
    </source>
</evidence>
<dbReference type="AlphaFoldDB" id="C0QBD0"/>
<keyword evidence="3" id="KW-1185">Reference proteome</keyword>
<dbReference type="KEGG" id="dat:HRM2_38740"/>
<dbReference type="NCBIfam" id="NF037995">
    <property type="entry name" value="TRAP_S1"/>
    <property type="match status" value="1"/>
</dbReference>
<gene>
    <name evidence="2" type="primary">dctP7</name>
    <name evidence="2" type="ordered locus">HRM2_38740</name>
</gene>
<evidence type="ECO:0000313" key="3">
    <source>
        <dbReference type="Proteomes" id="UP000000442"/>
    </source>
</evidence>
<name>C0QBD0_DESAH</name>
<dbReference type="Gene3D" id="3.40.190.170">
    <property type="entry name" value="Bacterial extracellular solute-binding protein, family 7"/>
    <property type="match status" value="1"/>
</dbReference>
<keyword evidence="1" id="KW-0732">Signal</keyword>
<dbReference type="InterPro" id="IPR018389">
    <property type="entry name" value="DctP_fam"/>
</dbReference>
<dbReference type="CDD" id="cd13683">
    <property type="entry name" value="PBP2_TRAP_DctP6_7"/>
    <property type="match status" value="1"/>
</dbReference>
<dbReference type="SUPFAM" id="SSF53850">
    <property type="entry name" value="Periplasmic binding protein-like II"/>
    <property type="match status" value="1"/>
</dbReference>
<dbReference type="PANTHER" id="PTHR33376:SF5">
    <property type="entry name" value="EXTRACYTOPLASMIC SOLUTE RECEPTOR PROTEIN"/>
    <property type="match status" value="1"/>
</dbReference>
<dbReference type="HOGENOM" id="CLU_036176_0_0_7"/>
<dbReference type="PANTHER" id="PTHR33376">
    <property type="match status" value="1"/>
</dbReference>
<dbReference type="STRING" id="177437.HRM2_38740"/>
<dbReference type="OrthoDB" id="8912194at2"/>
<dbReference type="EMBL" id="CP001087">
    <property type="protein sequence ID" value="ACN16932.1"/>
    <property type="molecule type" value="Genomic_DNA"/>
</dbReference>
<reference evidence="2 3" key="1">
    <citation type="journal article" date="2009" name="Environ. Microbiol.">
        <title>Genome sequence of Desulfobacterium autotrophicum HRM2, a marine sulfate reducer oxidizing organic carbon completely to carbon dioxide.</title>
        <authorList>
            <person name="Strittmatter A.W."/>
            <person name="Liesegang H."/>
            <person name="Rabus R."/>
            <person name="Decker I."/>
            <person name="Amann J."/>
            <person name="Andres S."/>
            <person name="Henne A."/>
            <person name="Fricke W.F."/>
            <person name="Martinez-Arias R."/>
            <person name="Bartels D."/>
            <person name="Goesmann A."/>
            <person name="Krause L."/>
            <person name="Puehler A."/>
            <person name="Klenk H.P."/>
            <person name="Richter M."/>
            <person name="Schuler M."/>
            <person name="Gloeckner F.O."/>
            <person name="Meyerdierks A."/>
            <person name="Gottschalk G."/>
            <person name="Amann R."/>
        </authorList>
    </citation>
    <scope>NUCLEOTIDE SEQUENCE [LARGE SCALE GENOMIC DNA]</scope>
    <source>
        <strain evidence="3">ATCC 43914 / DSM 3382 / HRM2</strain>
    </source>
</reference>
<dbReference type="Pfam" id="PF03480">
    <property type="entry name" value="DctP"/>
    <property type="match status" value="1"/>
</dbReference>
<protein>
    <submittedName>
        <fullName evidence="2">DctP7</fullName>
    </submittedName>
</protein>
<dbReference type="InterPro" id="IPR038404">
    <property type="entry name" value="TRAP_DctP_sf"/>
</dbReference>
<proteinExistence type="predicted"/>